<organism evidence="2 3">
    <name type="scientific">Trypanosoma conorhini</name>
    <dbReference type="NCBI Taxonomy" id="83891"/>
    <lineage>
        <taxon>Eukaryota</taxon>
        <taxon>Discoba</taxon>
        <taxon>Euglenozoa</taxon>
        <taxon>Kinetoplastea</taxon>
        <taxon>Metakinetoplastina</taxon>
        <taxon>Trypanosomatida</taxon>
        <taxon>Trypanosomatidae</taxon>
        <taxon>Trypanosoma</taxon>
    </lineage>
</organism>
<feature type="region of interest" description="Disordered" evidence="1">
    <location>
        <begin position="48"/>
        <end position="109"/>
    </location>
</feature>
<evidence type="ECO:0000313" key="2">
    <source>
        <dbReference type="EMBL" id="RNE97534.1"/>
    </source>
</evidence>
<comment type="caution">
    <text evidence="2">The sequence shown here is derived from an EMBL/GenBank/DDBJ whole genome shotgun (WGS) entry which is preliminary data.</text>
</comment>
<name>A0A3R7KC00_9TRYP</name>
<dbReference type="EMBL" id="MKKU01001125">
    <property type="protein sequence ID" value="RNE97534.1"/>
    <property type="molecule type" value="Genomic_DNA"/>
</dbReference>
<feature type="compositionally biased region" description="Basic and acidic residues" evidence="1">
    <location>
        <begin position="86"/>
        <end position="109"/>
    </location>
</feature>
<dbReference type="GeneID" id="40323043"/>
<evidence type="ECO:0000256" key="1">
    <source>
        <dbReference type="SAM" id="MobiDB-lite"/>
    </source>
</evidence>
<feature type="compositionally biased region" description="Low complexity" evidence="1">
    <location>
        <begin position="673"/>
        <end position="683"/>
    </location>
</feature>
<feature type="region of interest" description="Disordered" evidence="1">
    <location>
        <begin position="611"/>
        <end position="710"/>
    </location>
</feature>
<protein>
    <submittedName>
        <fullName evidence="2">Putative RNA-binding protein</fullName>
    </submittedName>
</protein>
<dbReference type="RefSeq" id="XP_029223625.1">
    <property type="nucleotide sequence ID" value="XM_029376251.1"/>
</dbReference>
<dbReference type="Proteomes" id="UP000284403">
    <property type="component" value="Unassembled WGS sequence"/>
</dbReference>
<dbReference type="OrthoDB" id="266450at2759"/>
<feature type="region of interest" description="Disordered" evidence="1">
    <location>
        <begin position="827"/>
        <end position="846"/>
    </location>
</feature>
<sequence>MYEQDTCFRAANTPLFVQLFGPACAAPQNSAAKEAGIPLVARTRPASSARQCATAPPPVPAPPQNSDTGAAAADVLPGGDAATAETHADAAVEDAAAERGEAGAPERSKPPFRQVMRELERRFQEQMEVHRGLQASMRQLDLLRDEVSLFRTERRTAALAAALRRQSKPFVEPAVAAVTAAAPAPQSLSRLAQPPMRGGAPTADPLLEKILKSYAEERSSKASRAEEAVQPKAGNTRRTLPVDVVRAPEEPRPYVRVYYVPVAKSQVDSRGGASVSASTITTTANAVPSTVSYTEDFETSGGGVSTDLSVASGSSNNSVATSSVSVTPTSSTITSSASQSVVDVNTTAEGPSVVDEVSVGVRDSTGDDMPLWTTLREFYNACGSANRLMQALLGTDGKLSHTQLRDEGAAASETKLLTDAKDEDGRRVWLSRLRRDVGDVRKLRRFIDHVKKNMKLLDCQRKAHEAKRRLLVKAQRLARARQRMRKEKSTLSDVVDDIGDLLESEANRSDDGAVMDEVATDSAPSWGGVSDEVLEDDVVDAASASDVVEDAVVDELDGEGAWGGGRLTDGDVDVPQELVSELSWAAAESEYANALAETSDVDDMLEDAVPLPSDEEEMGGVAEELPPAPLDASSSLTDVVDDVANAPPGAVAEGAPRSSAASSHGDDVEDDAAAASLSGSATSQDADVSSLWPASTASRSSASAGVQGRSEGEYYHDATDSAESALDALEQELRETASRRVRALLSVHPPPLTPLYAAEEVNPTSTGSPPGAALLAAAVVQPAESDATVELPRHNAVPGYAADDLVAQLQWKERQLALFRQLRQKTAWEQERDKEERAATASSMSTPVEEQADYHWGMLETLLQCRFSSAENYAPAENRLADAANESSWTDAYDDTAAYTGSDVEFSAGSECSLQTV</sequence>
<feature type="region of interest" description="Disordered" evidence="1">
    <location>
        <begin position="218"/>
        <end position="242"/>
    </location>
</feature>
<accession>A0A3R7KC00</accession>
<dbReference type="AlphaFoldDB" id="A0A3R7KC00"/>
<proteinExistence type="predicted"/>
<feature type="compositionally biased region" description="Basic and acidic residues" evidence="1">
    <location>
        <begin position="827"/>
        <end position="838"/>
    </location>
</feature>
<evidence type="ECO:0000313" key="3">
    <source>
        <dbReference type="Proteomes" id="UP000284403"/>
    </source>
</evidence>
<feature type="compositionally biased region" description="Low complexity" evidence="1">
    <location>
        <begin position="694"/>
        <end position="704"/>
    </location>
</feature>
<keyword evidence="3" id="KW-1185">Reference proteome</keyword>
<feature type="compositionally biased region" description="Basic and acidic residues" evidence="1">
    <location>
        <begin position="218"/>
        <end position="229"/>
    </location>
</feature>
<reference evidence="2 3" key="1">
    <citation type="journal article" date="2018" name="BMC Genomics">
        <title>Genomic comparison of Trypanosoma conorhini and Trypanosoma rangeli to Trypanosoma cruzi strains of high and low virulence.</title>
        <authorList>
            <person name="Bradwell K.R."/>
            <person name="Koparde V.N."/>
            <person name="Matveyev A.V."/>
            <person name="Serrano M.G."/>
            <person name="Alves J.M."/>
            <person name="Parikh H."/>
            <person name="Huang B."/>
            <person name="Lee V."/>
            <person name="Espinosa-Alvarez O."/>
            <person name="Ortiz P.A."/>
            <person name="Costa-Martins A.G."/>
            <person name="Teixeira M.M."/>
            <person name="Buck G.A."/>
        </authorList>
    </citation>
    <scope>NUCLEOTIDE SEQUENCE [LARGE SCALE GENOMIC DNA]</scope>
    <source>
        <strain evidence="2 3">025E</strain>
    </source>
</reference>
<gene>
    <name evidence="2" type="ORF">Tco025E_09432</name>
</gene>
<feature type="region of interest" description="Disordered" evidence="1">
    <location>
        <begin position="311"/>
        <end position="339"/>
    </location>
</feature>